<dbReference type="RefSeq" id="WP_317635505.1">
    <property type="nucleotide sequence ID" value="NZ_AP026802.1"/>
</dbReference>
<organism evidence="1 2">
    <name type="scientific">Xylocopilactobacillus apicola</name>
    <dbReference type="NCBI Taxonomy" id="2932184"/>
    <lineage>
        <taxon>Bacteria</taxon>
        <taxon>Bacillati</taxon>
        <taxon>Bacillota</taxon>
        <taxon>Bacilli</taxon>
        <taxon>Lactobacillales</taxon>
        <taxon>Lactobacillaceae</taxon>
        <taxon>Xylocopilactobacillus</taxon>
    </lineage>
</organism>
<dbReference type="EMBL" id="AP026802">
    <property type="protein sequence ID" value="BDR59725.1"/>
    <property type="molecule type" value="Genomic_DNA"/>
</dbReference>
<protein>
    <submittedName>
        <fullName evidence="1">Uncharacterized protein</fullName>
    </submittedName>
</protein>
<dbReference type="KEGG" id="xap:XA3_21660"/>
<name>A0AAU9DDP4_9LACO</name>
<gene>
    <name evidence="1" type="ORF">XA3_21660</name>
</gene>
<keyword evidence="2" id="KW-1185">Reference proteome</keyword>
<evidence type="ECO:0000313" key="2">
    <source>
        <dbReference type="Proteomes" id="UP001321861"/>
    </source>
</evidence>
<evidence type="ECO:0000313" key="1">
    <source>
        <dbReference type="EMBL" id="BDR59725.1"/>
    </source>
</evidence>
<sequence length="164" mass="18351">MEKEEMKNLYEELVANREAYEDNLKKYPVEAVERMVDELGVFDRPMAKVLEMSQDEYAENLSDGKFSFDFSGHQVSELLDRLIISHTDGSVREGNVSLAYRHEDPYESGQYNVKTDLNIVQYGLAVLSALAGVIPAEDLAKITSPDAAVSIWLATEAIKETGRG</sequence>
<dbReference type="Proteomes" id="UP001321861">
    <property type="component" value="Chromosome"/>
</dbReference>
<reference evidence="1 2" key="1">
    <citation type="journal article" date="2023" name="Microbiol. Spectr.">
        <title>Symbiosis of Carpenter Bees with Uncharacterized Lactic Acid Bacteria Showing NAD Auxotrophy.</title>
        <authorList>
            <person name="Kawasaki S."/>
            <person name="Ozawa K."/>
            <person name="Mori T."/>
            <person name="Yamamoto A."/>
            <person name="Ito M."/>
            <person name="Ohkuma M."/>
            <person name="Sakamoto M."/>
            <person name="Matsutani M."/>
        </authorList>
    </citation>
    <scope>NUCLEOTIDE SEQUENCE [LARGE SCALE GENOMIC DNA]</scope>
    <source>
        <strain evidence="1 2">XA3</strain>
    </source>
</reference>
<accession>A0AAU9DDP4</accession>
<proteinExistence type="predicted"/>
<dbReference type="AlphaFoldDB" id="A0AAU9DDP4"/>